<organism evidence="1 2">
    <name type="scientific">Hypoxylon rubiginosum</name>
    <dbReference type="NCBI Taxonomy" id="110542"/>
    <lineage>
        <taxon>Eukaryota</taxon>
        <taxon>Fungi</taxon>
        <taxon>Dikarya</taxon>
        <taxon>Ascomycota</taxon>
        <taxon>Pezizomycotina</taxon>
        <taxon>Sordariomycetes</taxon>
        <taxon>Xylariomycetidae</taxon>
        <taxon>Xylariales</taxon>
        <taxon>Hypoxylaceae</taxon>
        <taxon>Hypoxylon</taxon>
    </lineage>
</organism>
<evidence type="ECO:0000313" key="1">
    <source>
        <dbReference type="EMBL" id="KAI6083162.1"/>
    </source>
</evidence>
<sequence length="367" mass="39629">MASASSPLQILLTGATGYIGGTILTQLLNSTSPALKDATISCLVRGPDRVAKLTSAYGSRVRPILYKDIDDLEATVAAAAQHDLVINTTLGYHPSSGVALVRGLSQRKAATGRDVWLIFTSGTSNVGDRPVSKAWVEERADREFDDAADDVYAYEKDREVRDGLYLQRTAELAVVDAGLEFGVKTLVIMSPTIFGIGTGLFNNISIQIPTYIRAVLKQKRGVVVADGAGVWDAVHVQDLAELYLLVVRRILESGGEGVPTGKKGIIFSGNGRHSWREVAQGVADVCYAEGKLTSTNLESLTLAEAAKVFTLGIGEWENEDFVERAFASNSRTVSNVGRKLGWKPTRGEDAWKAGFRDDLKVVLEQVK</sequence>
<evidence type="ECO:0000313" key="2">
    <source>
        <dbReference type="Proteomes" id="UP001497680"/>
    </source>
</evidence>
<protein>
    <submittedName>
        <fullName evidence="1">NAD dependent epimerase/dehydratase family protein</fullName>
    </submittedName>
</protein>
<accession>A0ACC0CRT1</accession>
<reference evidence="1 2" key="1">
    <citation type="journal article" date="2022" name="New Phytol.">
        <title>Ecological generalism drives hyperdiversity of secondary metabolite gene clusters in xylarialean endophytes.</title>
        <authorList>
            <person name="Franco M.E.E."/>
            <person name="Wisecaver J.H."/>
            <person name="Arnold A.E."/>
            <person name="Ju Y.M."/>
            <person name="Slot J.C."/>
            <person name="Ahrendt S."/>
            <person name="Moore L.P."/>
            <person name="Eastman K.E."/>
            <person name="Scott K."/>
            <person name="Konkel Z."/>
            <person name="Mondo S.J."/>
            <person name="Kuo A."/>
            <person name="Hayes R.D."/>
            <person name="Haridas S."/>
            <person name="Andreopoulos B."/>
            <person name="Riley R."/>
            <person name="LaButti K."/>
            <person name="Pangilinan J."/>
            <person name="Lipzen A."/>
            <person name="Amirebrahimi M."/>
            <person name="Yan J."/>
            <person name="Adam C."/>
            <person name="Keymanesh K."/>
            <person name="Ng V."/>
            <person name="Louie K."/>
            <person name="Northen T."/>
            <person name="Drula E."/>
            <person name="Henrissat B."/>
            <person name="Hsieh H.M."/>
            <person name="Youens-Clark K."/>
            <person name="Lutzoni F."/>
            <person name="Miadlikowska J."/>
            <person name="Eastwood D.C."/>
            <person name="Hamelin R.C."/>
            <person name="Grigoriev I.V."/>
            <person name="U'Ren J.M."/>
        </authorList>
    </citation>
    <scope>NUCLEOTIDE SEQUENCE [LARGE SCALE GENOMIC DNA]</scope>
    <source>
        <strain evidence="1 2">ER1909</strain>
    </source>
</reference>
<dbReference type="Proteomes" id="UP001497680">
    <property type="component" value="Unassembled WGS sequence"/>
</dbReference>
<proteinExistence type="predicted"/>
<gene>
    <name evidence="1" type="ORF">F4821DRAFT_245535</name>
</gene>
<keyword evidence="2" id="KW-1185">Reference proteome</keyword>
<comment type="caution">
    <text evidence="1">The sequence shown here is derived from an EMBL/GenBank/DDBJ whole genome shotgun (WGS) entry which is preliminary data.</text>
</comment>
<dbReference type="EMBL" id="MU394357">
    <property type="protein sequence ID" value="KAI6083162.1"/>
    <property type="molecule type" value="Genomic_DNA"/>
</dbReference>
<name>A0ACC0CRT1_9PEZI</name>